<name>E1WXY4_HALMS</name>
<keyword evidence="1" id="KW-0808">Transferase</keyword>
<evidence type="ECO:0000313" key="1">
    <source>
        <dbReference type="EMBL" id="CBW25941.1"/>
    </source>
</evidence>
<dbReference type="HOGENOM" id="CLU_090613_0_0_7"/>
<dbReference type="GO" id="GO:0016301">
    <property type="term" value="F:kinase activity"/>
    <property type="evidence" value="ECO:0007669"/>
    <property type="project" value="UniProtKB-KW"/>
</dbReference>
<reference evidence="2" key="1">
    <citation type="journal article" date="2013" name="ISME J.">
        <title>A small predatory core genome in the divergent marine Bacteriovorax marinus SJ and the terrestrial Bdellovibrio bacteriovorus.</title>
        <authorList>
            <person name="Crossman L.C."/>
            <person name="Chen H."/>
            <person name="Cerdeno-Tarraga A.M."/>
            <person name="Brooks K."/>
            <person name="Quail M.A."/>
            <person name="Pineiro S.A."/>
            <person name="Hobley L."/>
            <person name="Sockett R.E."/>
            <person name="Bentley S.D."/>
            <person name="Parkhill J."/>
            <person name="Williams H.N."/>
            <person name="Stine O.C."/>
        </authorList>
    </citation>
    <scope>NUCLEOTIDE SEQUENCE [LARGE SCALE GENOMIC DNA]</scope>
    <source>
        <strain evidence="2">ATCC BAA-682 / DSM 15412 / SJ</strain>
    </source>
</reference>
<keyword evidence="2" id="KW-1185">Reference proteome</keyword>
<dbReference type="RefSeq" id="WP_014243725.1">
    <property type="nucleotide sequence ID" value="NC_016620.1"/>
</dbReference>
<dbReference type="eggNOG" id="COG0572">
    <property type="taxonomic scope" value="Bacteria"/>
</dbReference>
<dbReference type="KEGG" id="bmx:BMS_1057"/>
<accession>E1WXY4</accession>
<sequence>MVREKLITEICKKIISLKLDHPIKVAIDGVTASGKTTFADDIAHALTQMGEEVHRTSLDGFHNYRRIRYQKGRSSPEGYYFDAYNYTAIIEHLLNPLVGKEEFFFRTQVLDLKEDKESLSPKVKISKDGILIVDGSFSLREELFSHWDYTIYLRVEMKCAQKRAGQRDKALFGSNELAEQTTRDRYHAAHRIHNELEKPWEKADIVVDNNEPKKAYLIE</sequence>
<protein>
    <submittedName>
        <fullName evidence="1">Uridine kinase</fullName>
    </submittedName>
</protein>
<dbReference type="STRING" id="862908.BMS_1057"/>
<proteinExistence type="predicted"/>
<dbReference type="SUPFAM" id="SSF52540">
    <property type="entry name" value="P-loop containing nucleoside triphosphate hydrolases"/>
    <property type="match status" value="1"/>
</dbReference>
<organism evidence="1 2">
    <name type="scientific">Halobacteriovorax marinus (strain ATCC BAA-682 / DSM 15412 / SJ)</name>
    <name type="common">Bacteriovorax marinus</name>
    <dbReference type="NCBI Taxonomy" id="862908"/>
    <lineage>
        <taxon>Bacteria</taxon>
        <taxon>Pseudomonadati</taxon>
        <taxon>Bdellovibrionota</taxon>
        <taxon>Bacteriovoracia</taxon>
        <taxon>Bacteriovoracales</taxon>
        <taxon>Halobacteriovoraceae</taxon>
        <taxon>Halobacteriovorax</taxon>
    </lineage>
</organism>
<dbReference type="PATRIC" id="fig|862908.3.peg.1008"/>
<dbReference type="OrthoDB" id="572586at2"/>
<keyword evidence="1" id="KW-0418">Kinase</keyword>
<dbReference type="Gene3D" id="3.40.50.300">
    <property type="entry name" value="P-loop containing nucleotide triphosphate hydrolases"/>
    <property type="match status" value="1"/>
</dbReference>
<evidence type="ECO:0000313" key="2">
    <source>
        <dbReference type="Proteomes" id="UP000008963"/>
    </source>
</evidence>
<dbReference type="AlphaFoldDB" id="E1WXY4"/>
<dbReference type="EMBL" id="FQ312005">
    <property type="protein sequence ID" value="CBW25941.1"/>
    <property type="molecule type" value="Genomic_DNA"/>
</dbReference>
<gene>
    <name evidence="1" type="ordered locus">BMS_1057</name>
</gene>
<dbReference type="InterPro" id="IPR027417">
    <property type="entry name" value="P-loop_NTPase"/>
</dbReference>
<dbReference type="Proteomes" id="UP000008963">
    <property type="component" value="Chromosome"/>
</dbReference>